<evidence type="ECO:0000313" key="1">
    <source>
        <dbReference type="EMBL" id="WVX51233.1"/>
    </source>
</evidence>
<dbReference type="EMBL" id="CP143423">
    <property type="protein sequence ID" value="WVX51233.1"/>
    <property type="molecule type" value="Genomic_DNA"/>
</dbReference>
<name>A0ABZ2C0Z9_9RHOB</name>
<evidence type="ECO:0000313" key="2">
    <source>
        <dbReference type="Proteomes" id="UP001318682"/>
    </source>
</evidence>
<accession>A0ABZ2C0Z9</accession>
<protein>
    <recommendedName>
        <fullName evidence="3">CinA C-terminal domain-containing protein</fullName>
    </recommendedName>
</protein>
<keyword evidence="2" id="KW-1185">Reference proteome</keyword>
<organism evidence="1 2">
    <name type="scientific">Roseobacter fucihabitans</name>
    <dbReference type="NCBI Taxonomy" id="1537242"/>
    <lineage>
        <taxon>Bacteria</taxon>
        <taxon>Pseudomonadati</taxon>
        <taxon>Pseudomonadota</taxon>
        <taxon>Alphaproteobacteria</taxon>
        <taxon>Rhodobacterales</taxon>
        <taxon>Roseobacteraceae</taxon>
        <taxon>Roseobacter</taxon>
    </lineage>
</organism>
<gene>
    <name evidence="1" type="ORF">ROLI_043340</name>
</gene>
<evidence type="ECO:0008006" key="3">
    <source>
        <dbReference type="Google" id="ProtNLM"/>
    </source>
</evidence>
<proteinExistence type="predicted"/>
<sequence length="63" mass="6735">MHGVGTRAVITIGNRPSTGAKTVGVLLRGPSDVSLGSAKASYKTACFGIDWLTWLMVRHEPEH</sequence>
<reference evidence="2" key="1">
    <citation type="submission" date="2024-01" db="EMBL/GenBank/DDBJ databases">
        <title>Roseobacter fucihabitans sp. nov., isolated from the brown alga Fucus spiralis.</title>
        <authorList>
            <person name="Hahnke S."/>
            <person name="Berger M."/>
            <person name="Schlingloff A."/>
            <person name="Athale I."/>
            <person name="Neumann-Schaal M."/>
            <person name="Adenaya A."/>
            <person name="Poehlein A."/>
            <person name="Daniel R."/>
            <person name="Pertersen J."/>
            <person name="Brinkhoff T."/>
        </authorList>
    </citation>
    <scope>NUCLEOTIDE SEQUENCE [LARGE SCALE GENOMIC DNA]</scope>
    <source>
        <strain evidence="2">B14</strain>
    </source>
</reference>
<dbReference type="Proteomes" id="UP001318682">
    <property type="component" value="Chromosome"/>
</dbReference>